<dbReference type="eggNOG" id="arCOG06811">
    <property type="taxonomic scope" value="Archaea"/>
</dbReference>
<dbReference type="Gene3D" id="1.10.30.50">
    <property type="match status" value="1"/>
</dbReference>
<dbReference type="InterPro" id="IPR002711">
    <property type="entry name" value="HNH"/>
</dbReference>
<keyword evidence="3" id="KW-0378">Hydrolase</keyword>
<organism evidence="3 4">
    <name type="scientific">Halobiforma nitratireducens JCM 10879</name>
    <dbReference type="NCBI Taxonomy" id="1227454"/>
    <lineage>
        <taxon>Archaea</taxon>
        <taxon>Methanobacteriati</taxon>
        <taxon>Methanobacteriota</taxon>
        <taxon>Stenosarchaea group</taxon>
        <taxon>Halobacteria</taxon>
        <taxon>Halobacteriales</taxon>
        <taxon>Natrialbaceae</taxon>
        <taxon>Halobiforma</taxon>
    </lineage>
</organism>
<dbReference type="GO" id="GO:0003676">
    <property type="term" value="F:nucleic acid binding"/>
    <property type="evidence" value="ECO:0007669"/>
    <property type="project" value="InterPro"/>
</dbReference>
<gene>
    <name evidence="3" type="ORF">C446_09965</name>
</gene>
<proteinExistence type="predicted"/>
<dbReference type="PATRIC" id="fig|1227454.3.peg.2022"/>
<evidence type="ECO:0000313" key="4">
    <source>
        <dbReference type="Proteomes" id="UP000011607"/>
    </source>
</evidence>
<dbReference type="InterPro" id="IPR003615">
    <property type="entry name" value="HNH_nuc"/>
</dbReference>
<dbReference type="OrthoDB" id="192298at2157"/>
<dbReference type="Proteomes" id="UP000011607">
    <property type="component" value="Unassembled WGS sequence"/>
</dbReference>
<dbReference type="SMART" id="SM00507">
    <property type="entry name" value="HNHc"/>
    <property type="match status" value="1"/>
</dbReference>
<reference evidence="3 4" key="1">
    <citation type="journal article" date="2014" name="PLoS Genet.">
        <title>Phylogenetically driven sequencing of extremely halophilic archaea reveals strategies for static and dynamic osmo-response.</title>
        <authorList>
            <person name="Becker E.A."/>
            <person name="Seitzer P.M."/>
            <person name="Tritt A."/>
            <person name="Larsen D."/>
            <person name="Krusor M."/>
            <person name="Yao A.I."/>
            <person name="Wu D."/>
            <person name="Madern D."/>
            <person name="Eisen J.A."/>
            <person name="Darling A.E."/>
            <person name="Facciotti M.T."/>
        </authorList>
    </citation>
    <scope>NUCLEOTIDE SEQUENCE [LARGE SCALE GENOMIC DNA]</scope>
    <source>
        <strain evidence="3 4">JCM 10879</strain>
    </source>
</reference>
<feature type="compositionally biased region" description="Polar residues" evidence="1">
    <location>
        <begin position="333"/>
        <end position="342"/>
    </location>
</feature>
<dbReference type="EMBL" id="AOMA01000096">
    <property type="protein sequence ID" value="EMA38532.1"/>
    <property type="molecule type" value="Genomic_DNA"/>
</dbReference>
<dbReference type="eggNOG" id="arCOG05522">
    <property type="taxonomic scope" value="Archaea"/>
</dbReference>
<comment type="caution">
    <text evidence="3">The sequence shown here is derived from an EMBL/GenBank/DDBJ whole genome shotgun (WGS) entry which is preliminary data.</text>
</comment>
<evidence type="ECO:0000259" key="2">
    <source>
        <dbReference type="SMART" id="SM00507"/>
    </source>
</evidence>
<evidence type="ECO:0000313" key="3">
    <source>
        <dbReference type="EMBL" id="EMA38532.1"/>
    </source>
</evidence>
<dbReference type="AlphaFoldDB" id="M0LY87"/>
<dbReference type="GO" id="GO:0004519">
    <property type="term" value="F:endonuclease activity"/>
    <property type="evidence" value="ECO:0007669"/>
    <property type="project" value="UniProtKB-KW"/>
</dbReference>
<dbReference type="InterPro" id="IPR058712">
    <property type="entry name" value="SRA_ScoMcrA"/>
</dbReference>
<dbReference type="RefSeq" id="WP_006672908.1">
    <property type="nucleotide sequence ID" value="NZ_AOMA01000096.1"/>
</dbReference>
<keyword evidence="3" id="KW-0255">Endonuclease</keyword>
<keyword evidence="3" id="KW-0540">Nuclease</keyword>
<dbReference type="GO" id="GO:0008270">
    <property type="term" value="F:zinc ion binding"/>
    <property type="evidence" value="ECO:0007669"/>
    <property type="project" value="InterPro"/>
</dbReference>
<feature type="region of interest" description="Disordered" evidence="1">
    <location>
        <begin position="305"/>
        <end position="342"/>
    </location>
</feature>
<feature type="domain" description="HNH nuclease" evidence="2">
    <location>
        <begin position="347"/>
        <end position="406"/>
    </location>
</feature>
<accession>M0LY87</accession>
<sequence>MTRVTAERFFGGTDQRIEYLHSTLRFVSSQTPTEHDLTNWILENTPANSKLTIERNISFLESIDLLDQTPDGYQPTNKGEAFWRHDEPLVMYEGLATAVDGFREIARAIPNGHRTIDAIQDHLQQSYPDHELPTGVVSRHLEWLEALNVVTNRDGTYAIPIEDGTFEVGETYSRWFIHDVLGGERYRGISRTNDQPLLFVFTGDAGDDHGYEDEFLEDDTFLYTGEGTVGDMTMDDGNEAIRTHKQNDDTLHLFENTALPWIVTYLGQYEYVGHRRTELPDENGDLRAAFRFQLAPVGGTEVELETTPNSLSEQELFEKATQSAPTPAEHEPTATSSSTRSYPRSDIVRKFALRVADGVCQGCEEDAPFLNDHNEPFLEVHHLTRRSDGGPDAPANVIALCPNCHRRVHEGRDGDAFNRRLKAKAAARTETYR</sequence>
<dbReference type="CDD" id="cd00085">
    <property type="entry name" value="HNHc"/>
    <property type="match status" value="1"/>
</dbReference>
<keyword evidence="4" id="KW-1185">Reference proteome</keyword>
<protein>
    <submittedName>
        <fullName evidence="3">HNH endonuclease</fullName>
    </submittedName>
</protein>
<evidence type="ECO:0000256" key="1">
    <source>
        <dbReference type="SAM" id="MobiDB-lite"/>
    </source>
</evidence>
<dbReference type="Pfam" id="PF01844">
    <property type="entry name" value="HNH"/>
    <property type="match status" value="1"/>
</dbReference>
<dbReference type="Pfam" id="PF26348">
    <property type="entry name" value="SRA_ScoMcrA"/>
    <property type="match status" value="1"/>
</dbReference>
<name>M0LY87_9EURY</name>